<name>A0A8S5UT81_9CAUD</name>
<evidence type="ECO:0000313" key="2">
    <source>
        <dbReference type="EMBL" id="DAF97618.1"/>
    </source>
</evidence>
<sequence length="552" mass="59326">MATRTITTRIALDGERDFKAQMAQVNGELRNLKSEMTLVDATFRGQANTTEALTAKHKVLRGSVEQQRERVRALTQAVEDATQAYGDNDKRTDGYRQSLNRAKAELADLNRELQDNERYLDEAGKSADGCAESIDEYGKAVRDADGGKDPLGNLMAGFGNLKGVLAGGAVVGGIKAVGDAIMSVVEDTAEYRKIMGTLEISSERAGYSAQQTADIYRTLQGVLGDTQTAATTTANLQAIGLSQEDLITVTNAAIGAWATYGDSIPIDGLSESINETIQAGKVTGTFADVLNWAGTSEDDFNAKLEAANGTTERANIVLQELKSQGLDQAGKAWQDANEDVVALNEATERWDGAMAQLGETLTPAATAIKNFGADAIIWLADQIQAVIEWWNSLVSVMNDPEKGQMVGMGAGAAGTAQRVGEGLSRQQIGDETWQRKRRGVNGTYAMGLERVPWDGFVAEVHKDEAILTASEAAVWRELQRRGSQTQQGALTAQEYRGGLAAAVNAINSGRDIGTGQELRITLVTRDGRAMAEWLIDDIRQLNKSNPEVVSDF</sequence>
<accession>A0A8S5UT81</accession>
<proteinExistence type="predicted"/>
<keyword evidence="1" id="KW-0175">Coiled coil</keyword>
<evidence type="ECO:0000256" key="1">
    <source>
        <dbReference type="SAM" id="Coils"/>
    </source>
</evidence>
<feature type="coiled-coil region" evidence="1">
    <location>
        <begin position="64"/>
        <end position="126"/>
    </location>
</feature>
<organism evidence="2">
    <name type="scientific">Siphoviridae sp. ct4fm14</name>
    <dbReference type="NCBI Taxonomy" id="2825331"/>
    <lineage>
        <taxon>Viruses</taxon>
        <taxon>Duplodnaviria</taxon>
        <taxon>Heunggongvirae</taxon>
        <taxon>Uroviricota</taxon>
        <taxon>Caudoviricetes</taxon>
    </lineage>
</organism>
<reference evidence="2" key="1">
    <citation type="journal article" date="2021" name="Proc. Natl. Acad. Sci. U.S.A.">
        <title>A Catalog of Tens of Thousands of Viruses from Human Metagenomes Reveals Hidden Associations with Chronic Diseases.</title>
        <authorList>
            <person name="Tisza M.J."/>
            <person name="Buck C.B."/>
        </authorList>
    </citation>
    <scope>NUCLEOTIDE SEQUENCE</scope>
    <source>
        <strain evidence="2">Ct4fm14</strain>
    </source>
</reference>
<dbReference type="Gene3D" id="1.10.287.1490">
    <property type="match status" value="1"/>
</dbReference>
<protein>
    <submittedName>
        <fullName evidence="2">Minor tail protein</fullName>
    </submittedName>
</protein>
<dbReference type="EMBL" id="BK016135">
    <property type="protein sequence ID" value="DAF97618.1"/>
    <property type="molecule type" value="Genomic_DNA"/>
</dbReference>